<dbReference type="InterPro" id="IPR022476">
    <property type="entry name" value="Spore_YabP/YqfC"/>
</dbReference>
<dbReference type="InterPro" id="IPR022477">
    <property type="entry name" value="Spore_YqfC"/>
</dbReference>
<evidence type="ECO:0000313" key="2">
    <source>
        <dbReference type="Proteomes" id="UP000001823"/>
    </source>
</evidence>
<proteinExistence type="predicted"/>
<dbReference type="STRING" id="195103.CPF_2278"/>
<dbReference type="eggNOG" id="ENOG5032ZA5">
    <property type="taxonomic scope" value="Bacteria"/>
</dbReference>
<sequence>MGGIVVGDKLRQVTNRIAEELDLPKEIINGEPKIVVHGKSEIIIENHKGIEVFKENEIKINSNLGVIIIEGTKLEIRFIGTETIALTGRLKNLSFEEA</sequence>
<dbReference type="NCBIfam" id="TIGR02856">
    <property type="entry name" value="spore_yqfC"/>
    <property type="match status" value="1"/>
</dbReference>
<accession>A0A0H2YQY0</accession>
<dbReference type="AlphaFoldDB" id="A0A0H2YQY0"/>
<dbReference type="Proteomes" id="UP000001823">
    <property type="component" value="Chromosome"/>
</dbReference>
<name>A0A0H2YQY0_CLOP1</name>
<dbReference type="PaxDb" id="195103-CPF_2278"/>
<protein>
    <submittedName>
        <fullName evidence="1">Sporulation protein YqfC</fullName>
    </submittedName>
</protein>
<dbReference type="KEGG" id="cpf:CPF_2278"/>
<organism evidence="1 2">
    <name type="scientific">Clostridium perfringens (strain ATCC 13124 / DSM 756 / JCM 1290 / NCIMB 6125 / NCTC 8237 / Type A)</name>
    <dbReference type="NCBI Taxonomy" id="195103"/>
    <lineage>
        <taxon>Bacteria</taxon>
        <taxon>Bacillati</taxon>
        <taxon>Bacillota</taxon>
        <taxon>Clostridia</taxon>
        <taxon>Eubacteriales</taxon>
        <taxon>Clostridiaceae</taxon>
        <taxon>Clostridium</taxon>
    </lineage>
</organism>
<reference evidence="1 2" key="1">
    <citation type="journal article" date="2006" name="Genome Res.">
        <title>Skewed genomic variability in strains of the toxigenic bacterial pathogen, Clostridium perfringens.</title>
        <authorList>
            <person name="Myers G.S."/>
            <person name="Rasko D.A."/>
            <person name="Cheung J.K."/>
            <person name="Ravel J."/>
            <person name="Seshadri R."/>
            <person name="Deboy R.T."/>
            <person name="Ren Q."/>
            <person name="Varga J."/>
            <person name="Awad M.M."/>
            <person name="Brinkac L.M."/>
            <person name="Daugherty S.C."/>
            <person name="Haft D.H."/>
            <person name="Dodson R.J."/>
            <person name="Madupu R."/>
            <person name="Nelson W.C."/>
            <person name="Rosovitz M.J."/>
            <person name="Sullivan S.A."/>
            <person name="Khouri H."/>
            <person name="Dimitrov G.I."/>
            <person name="Watkins K.L."/>
            <person name="Mulligan S."/>
            <person name="Benton J."/>
            <person name="Radune D."/>
            <person name="Fisher D.J."/>
            <person name="Atkins H.S."/>
            <person name="Hiscox T."/>
            <person name="Jost B.H."/>
            <person name="Billington S.J."/>
            <person name="Songer J.G."/>
            <person name="McClane B.A."/>
            <person name="Titball R.W."/>
            <person name="Rood J.I."/>
            <person name="Melville S.B."/>
            <person name="Paulsen I.T."/>
        </authorList>
    </citation>
    <scope>NUCLEOTIDE SEQUENCE [LARGE SCALE GENOMIC DNA]</scope>
    <source>
        <strain evidence="2">ATCC 13124 / DSM 756 / JCM 1290 / NCIMB 6125 / NCTC 8237 / S 107 / Type A</strain>
    </source>
</reference>
<keyword evidence="2" id="KW-1185">Reference proteome</keyword>
<dbReference type="Pfam" id="PF07873">
    <property type="entry name" value="YabP"/>
    <property type="match status" value="1"/>
</dbReference>
<dbReference type="EMBL" id="CP000246">
    <property type="protein sequence ID" value="ABG82986.1"/>
    <property type="molecule type" value="Genomic_DNA"/>
</dbReference>
<dbReference type="HOGENOM" id="CLU_161222_2_1_9"/>
<gene>
    <name evidence="1" type="primary">yqfC</name>
    <name evidence="1" type="ordered locus">CPF_2278</name>
</gene>
<evidence type="ECO:0000313" key="1">
    <source>
        <dbReference type="EMBL" id="ABG82986.1"/>
    </source>
</evidence>